<dbReference type="AlphaFoldDB" id="A0AAV1C4M5"/>
<dbReference type="CDD" id="cd02440">
    <property type="entry name" value="AdoMet_MTases"/>
    <property type="match status" value="1"/>
</dbReference>
<dbReference type="Pfam" id="PF10294">
    <property type="entry name" value="Methyltransf_16"/>
    <property type="match status" value="1"/>
</dbReference>
<dbReference type="Proteomes" id="UP001161247">
    <property type="component" value="Chromosome 1"/>
</dbReference>
<dbReference type="SUPFAM" id="SSF53335">
    <property type="entry name" value="S-adenosyl-L-methionine-dependent methyltransferases"/>
    <property type="match status" value="1"/>
</dbReference>
<proteinExistence type="predicted"/>
<dbReference type="Gene3D" id="3.40.50.150">
    <property type="entry name" value="Vaccinia Virus protein VP39"/>
    <property type="match status" value="1"/>
</dbReference>
<evidence type="ECO:0000313" key="2">
    <source>
        <dbReference type="EMBL" id="CAI9090569.1"/>
    </source>
</evidence>
<dbReference type="PANTHER" id="PTHR14614">
    <property type="entry name" value="HEPATOCELLULAR CARCINOMA-ASSOCIATED ANTIGEN"/>
    <property type="match status" value="1"/>
</dbReference>
<organism evidence="2 3">
    <name type="scientific">Oldenlandia corymbosa var. corymbosa</name>
    <dbReference type="NCBI Taxonomy" id="529605"/>
    <lineage>
        <taxon>Eukaryota</taxon>
        <taxon>Viridiplantae</taxon>
        <taxon>Streptophyta</taxon>
        <taxon>Embryophyta</taxon>
        <taxon>Tracheophyta</taxon>
        <taxon>Spermatophyta</taxon>
        <taxon>Magnoliopsida</taxon>
        <taxon>eudicotyledons</taxon>
        <taxon>Gunneridae</taxon>
        <taxon>Pentapetalae</taxon>
        <taxon>asterids</taxon>
        <taxon>lamiids</taxon>
        <taxon>Gentianales</taxon>
        <taxon>Rubiaceae</taxon>
        <taxon>Rubioideae</taxon>
        <taxon>Spermacoceae</taxon>
        <taxon>Hedyotis-Oldenlandia complex</taxon>
        <taxon>Oldenlandia</taxon>
    </lineage>
</organism>
<feature type="region of interest" description="Disordered" evidence="1">
    <location>
        <begin position="1"/>
        <end position="21"/>
    </location>
</feature>
<evidence type="ECO:0000256" key="1">
    <source>
        <dbReference type="SAM" id="MobiDB-lite"/>
    </source>
</evidence>
<dbReference type="PANTHER" id="PTHR14614:SF132">
    <property type="entry name" value="PROTEIN-LYSINE METHYLTRANSFERASE C42C1.13"/>
    <property type="match status" value="1"/>
</dbReference>
<dbReference type="InterPro" id="IPR019410">
    <property type="entry name" value="Methyltransf_16"/>
</dbReference>
<accession>A0AAV1C4M5</accession>
<evidence type="ECO:0000313" key="3">
    <source>
        <dbReference type="Proteomes" id="UP001161247"/>
    </source>
</evidence>
<name>A0AAV1C4M5_OLDCO</name>
<keyword evidence="3" id="KW-1185">Reference proteome</keyword>
<sequence>MNFRPDDDDDSDDEIDPFKSAMLPPQLQEAAVTVDQENQLQNVEESKYYLASIASNLVIRQVPSEGISFQLWPAATTLVTLLDNLIRHPEIPTDGALSKLFETKDGNRPLRILELGSGTGLVGIAAAAVLGANVTVTDLPRVIPNLRFNIEANSEILKINGGEVIPAALSWGETGHMEALGRDYDLMLGSDLVYHDHLYAPLIETVKWFLLGNGGKELVFVMAHLKRWKKESAFFKMAKKLFDVQVIHTDPPLPGTRVGVVVYKFVGRGTFPNGNSELR</sequence>
<dbReference type="InterPro" id="IPR029063">
    <property type="entry name" value="SAM-dependent_MTases_sf"/>
</dbReference>
<reference evidence="2" key="1">
    <citation type="submission" date="2023-03" db="EMBL/GenBank/DDBJ databases">
        <authorList>
            <person name="Julca I."/>
        </authorList>
    </citation>
    <scope>NUCLEOTIDE SEQUENCE</scope>
</reference>
<gene>
    <name evidence="2" type="ORF">OLC1_LOCUS2702</name>
</gene>
<protein>
    <submittedName>
        <fullName evidence="2">OLC1v1025371C1</fullName>
    </submittedName>
</protein>
<dbReference type="EMBL" id="OX459118">
    <property type="protein sequence ID" value="CAI9090569.1"/>
    <property type="molecule type" value="Genomic_DNA"/>
</dbReference>
<feature type="compositionally biased region" description="Acidic residues" evidence="1">
    <location>
        <begin position="1"/>
        <end position="15"/>
    </location>
</feature>